<dbReference type="AlphaFoldDB" id="A0A0F9J6Q4"/>
<evidence type="ECO:0000313" key="1">
    <source>
        <dbReference type="EMBL" id="KKM28079.1"/>
    </source>
</evidence>
<comment type="caution">
    <text evidence="1">The sequence shown here is derived from an EMBL/GenBank/DDBJ whole genome shotgun (WGS) entry which is preliminary data.</text>
</comment>
<organism evidence="1">
    <name type="scientific">marine sediment metagenome</name>
    <dbReference type="NCBI Taxonomy" id="412755"/>
    <lineage>
        <taxon>unclassified sequences</taxon>
        <taxon>metagenomes</taxon>
        <taxon>ecological metagenomes</taxon>
    </lineage>
</organism>
<dbReference type="EMBL" id="LAZR01012195">
    <property type="protein sequence ID" value="KKM28079.1"/>
    <property type="molecule type" value="Genomic_DNA"/>
</dbReference>
<name>A0A0F9J6Q4_9ZZZZ</name>
<proteinExistence type="predicted"/>
<reference evidence="1" key="1">
    <citation type="journal article" date="2015" name="Nature">
        <title>Complex archaea that bridge the gap between prokaryotes and eukaryotes.</title>
        <authorList>
            <person name="Spang A."/>
            <person name="Saw J.H."/>
            <person name="Jorgensen S.L."/>
            <person name="Zaremba-Niedzwiedzka K."/>
            <person name="Martijn J."/>
            <person name="Lind A.E."/>
            <person name="van Eijk R."/>
            <person name="Schleper C."/>
            <person name="Guy L."/>
            <person name="Ettema T.J."/>
        </authorList>
    </citation>
    <scope>NUCLEOTIDE SEQUENCE</scope>
</reference>
<accession>A0A0F9J6Q4</accession>
<protein>
    <submittedName>
        <fullName evidence="1">Uncharacterized protein</fullName>
    </submittedName>
</protein>
<sequence>MTDLALTASKIALTNPQDAEVDFVICAVAVTAGQSLFVDTDGKADLADANVSGAQQTRHLALEAGAIGQSISVLTRGRVFGFTITQAYDAPIFQSDTAGALGDSAGTLTVPIGIIKAISDDPTLTKVLDFNPRRREDFS</sequence>
<gene>
    <name evidence="1" type="ORF">LCGC14_1568250</name>
</gene>